<dbReference type="Pfam" id="PF00482">
    <property type="entry name" value="T2SSF"/>
    <property type="match status" value="1"/>
</dbReference>
<feature type="transmembrane region" description="Helical" evidence="6">
    <location>
        <begin position="255"/>
        <end position="279"/>
    </location>
</feature>
<dbReference type="GO" id="GO:0005886">
    <property type="term" value="C:plasma membrane"/>
    <property type="evidence" value="ECO:0007669"/>
    <property type="project" value="UniProtKB-SubCell"/>
</dbReference>
<accession>A0A0F7FVD9</accession>
<feature type="domain" description="Type II secretion system protein GspF" evidence="7">
    <location>
        <begin position="122"/>
        <end position="242"/>
    </location>
</feature>
<dbReference type="RefSeq" id="WP_046723929.1">
    <property type="nucleotide sequence ID" value="NZ_CP009922.3"/>
</dbReference>
<dbReference type="STRING" id="408015.SXIM_24440"/>
<protein>
    <submittedName>
        <fullName evidence="8">Integral membrane protein</fullName>
    </submittedName>
</protein>
<feature type="transmembrane region" description="Helical" evidence="6">
    <location>
        <begin position="6"/>
        <end position="25"/>
    </location>
</feature>
<gene>
    <name evidence="8" type="ORF">SXIM_24440</name>
</gene>
<dbReference type="PATRIC" id="fig|408015.6.peg.2484"/>
<keyword evidence="2" id="KW-1003">Cell membrane</keyword>
<keyword evidence="5 6" id="KW-0472">Membrane</keyword>
<keyword evidence="3 6" id="KW-0812">Transmembrane</keyword>
<dbReference type="HOGENOM" id="CLU_065779_0_0_11"/>
<evidence type="ECO:0000256" key="2">
    <source>
        <dbReference type="ARBA" id="ARBA00022475"/>
    </source>
</evidence>
<dbReference type="PANTHER" id="PTHR35007">
    <property type="entry name" value="INTEGRAL MEMBRANE PROTEIN-RELATED"/>
    <property type="match status" value="1"/>
</dbReference>
<evidence type="ECO:0000313" key="8">
    <source>
        <dbReference type="EMBL" id="AKG43828.1"/>
    </source>
</evidence>
<dbReference type="KEGG" id="sxi:SXIM_24440"/>
<reference evidence="8" key="1">
    <citation type="submission" date="2019-08" db="EMBL/GenBank/DDBJ databases">
        <title>Complete genome sequence of a mangrove-derived Streptomyces xiamenensis.</title>
        <authorList>
            <person name="Xu J."/>
        </authorList>
    </citation>
    <scope>NUCLEOTIDE SEQUENCE</scope>
    <source>
        <strain evidence="8">318</strain>
    </source>
</reference>
<dbReference type="EMBL" id="CP009922">
    <property type="protein sequence ID" value="AKG43828.1"/>
    <property type="molecule type" value="Genomic_DNA"/>
</dbReference>
<dbReference type="InterPro" id="IPR018076">
    <property type="entry name" value="T2SS_GspF_dom"/>
</dbReference>
<comment type="subcellular location">
    <subcellularLocation>
        <location evidence="1">Cell membrane</location>
        <topology evidence="1">Multi-pass membrane protein</topology>
    </subcellularLocation>
</comment>
<evidence type="ECO:0000259" key="7">
    <source>
        <dbReference type="Pfam" id="PF00482"/>
    </source>
</evidence>
<organism evidence="8 9">
    <name type="scientific">Streptomyces xiamenensis</name>
    <dbReference type="NCBI Taxonomy" id="408015"/>
    <lineage>
        <taxon>Bacteria</taxon>
        <taxon>Bacillati</taxon>
        <taxon>Actinomycetota</taxon>
        <taxon>Actinomycetes</taxon>
        <taxon>Kitasatosporales</taxon>
        <taxon>Streptomycetaceae</taxon>
        <taxon>Streptomyces</taxon>
    </lineage>
</organism>
<dbReference type="Proteomes" id="UP000034034">
    <property type="component" value="Chromosome"/>
</dbReference>
<evidence type="ECO:0000313" key="9">
    <source>
        <dbReference type="Proteomes" id="UP000034034"/>
    </source>
</evidence>
<evidence type="ECO:0000256" key="5">
    <source>
        <dbReference type="ARBA" id="ARBA00023136"/>
    </source>
</evidence>
<dbReference type="PANTHER" id="PTHR35007:SF4">
    <property type="entry name" value="CONSERVED TRANSMEMBRANE PROTEIN-RELATED"/>
    <property type="match status" value="1"/>
</dbReference>
<sequence length="292" mass="30907">MDEYLTRLAPFVVALCAGAAAWLLVTAAPSRGRRVRAVLEGGRPDRAKRCRRRWRVRPRPPAEGTARVLLWCLTAGGLLSLWGRSVLPLIAAGLAAPVVLRWWRRRQERREADRRREAVIDFCRSVAAEVRAGRQPSQALAATGVSGFGGAGAAILAAARYGGDVPRALGAAADRPGAEGLRGVAACWRVAVDSGASLALGLEKVARALRAERDQQEELRAHLAGPRATAVLLAALPLFGLLLGAVMGVEPLRVLLHSTAGLGCLLIGVLLELAGLAWVTAITRSAEKAATR</sequence>
<name>A0A0F7FVD9_9ACTN</name>
<keyword evidence="9" id="KW-1185">Reference proteome</keyword>
<evidence type="ECO:0000256" key="6">
    <source>
        <dbReference type="SAM" id="Phobius"/>
    </source>
</evidence>
<dbReference type="AlphaFoldDB" id="A0A0F7FVD9"/>
<evidence type="ECO:0000256" key="1">
    <source>
        <dbReference type="ARBA" id="ARBA00004651"/>
    </source>
</evidence>
<feature type="transmembrane region" description="Helical" evidence="6">
    <location>
        <begin position="230"/>
        <end position="249"/>
    </location>
</feature>
<feature type="transmembrane region" description="Helical" evidence="6">
    <location>
        <begin position="85"/>
        <end position="103"/>
    </location>
</feature>
<proteinExistence type="predicted"/>
<evidence type="ECO:0000256" key="4">
    <source>
        <dbReference type="ARBA" id="ARBA00022989"/>
    </source>
</evidence>
<keyword evidence="4 6" id="KW-1133">Transmembrane helix</keyword>
<evidence type="ECO:0000256" key="3">
    <source>
        <dbReference type="ARBA" id="ARBA00022692"/>
    </source>
</evidence>